<dbReference type="SMART" id="SM00320">
    <property type="entry name" value="WD40"/>
    <property type="match status" value="6"/>
</dbReference>
<evidence type="ECO:0000256" key="3">
    <source>
        <dbReference type="PROSITE-ProRule" id="PRU00221"/>
    </source>
</evidence>
<dbReference type="Proteomes" id="UP000789595">
    <property type="component" value="Unassembled WGS sequence"/>
</dbReference>
<accession>A0A7S3ZKF4</accession>
<dbReference type="SUPFAM" id="SSF50978">
    <property type="entry name" value="WD40 repeat-like"/>
    <property type="match status" value="1"/>
</dbReference>
<reference evidence="5" key="2">
    <citation type="submission" date="2021-11" db="EMBL/GenBank/DDBJ databases">
        <authorList>
            <consortium name="Genoscope - CEA"/>
            <person name="William W."/>
        </authorList>
    </citation>
    <scope>NUCLEOTIDE SEQUENCE</scope>
</reference>
<dbReference type="PANTHER" id="PTHR19848">
    <property type="entry name" value="WD40 REPEAT PROTEIN"/>
    <property type="match status" value="1"/>
</dbReference>
<dbReference type="SUPFAM" id="SSF50952">
    <property type="entry name" value="Soluble quinoprotein glucose dehydrogenase"/>
    <property type="match status" value="1"/>
</dbReference>
<gene>
    <name evidence="4" type="ORF">PCAL00307_LOCUS1109</name>
    <name evidence="5" type="ORF">PECAL_1P24730</name>
</gene>
<dbReference type="AlphaFoldDB" id="A0A7S3ZKF4"/>
<evidence type="ECO:0000313" key="5">
    <source>
        <dbReference type="EMBL" id="CAH0366005.1"/>
    </source>
</evidence>
<evidence type="ECO:0000313" key="4">
    <source>
        <dbReference type="EMBL" id="CAE0685675.1"/>
    </source>
</evidence>
<dbReference type="Gene3D" id="2.130.10.10">
    <property type="entry name" value="YVTN repeat-like/Quinoprotein amine dehydrogenase"/>
    <property type="match status" value="2"/>
</dbReference>
<dbReference type="InterPro" id="IPR015943">
    <property type="entry name" value="WD40/YVTN_repeat-like_dom_sf"/>
</dbReference>
<dbReference type="Pfam" id="PF00400">
    <property type="entry name" value="WD40"/>
    <property type="match status" value="3"/>
</dbReference>
<dbReference type="InterPro" id="IPR036322">
    <property type="entry name" value="WD40_repeat_dom_sf"/>
</dbReference>
<dbReference type="EMBL" id="CAKKNE010000001">
    <property type="protein sequence ID" value="CAH0366005.1"/>
    <property type="molecule type" value="Genomic_DNA"/>
</dbReference>
<proteinExistence type="predicted"/>
<feature type="repeat" description="WD" evidence="3">
    <location>
        <begin position="192"/>
        <end position="222"/>
    </location>
</feature>
<evidence type="ECO:0008006" key="7">
    <source>
        <dbReference type="Google" id="ProtNLM"/>
    </source>
</evidence>
<evidence type="ECO:0000256" key="1">
    <source>
        <dbReference type="ARBA" id="ARBA00022574"/>
    </source>
</evidence>
<reference evidence="4" key="1">
    <citation type="submission" date="2021-01" db="EMBL/GenBank/DDBJ databases">
        <authorList>
            <person name="Corre E."/>
            <person name="Pelletier E."/>
            <person name="Niang G."/>
            <person name="Scheremetjew M."/>
            <person name="Finn R."/>
            <person name="Kale V."/>
            <person name="Holt S."/>
            <person name="Cochrane G."/>
            <person name="Meng A."/>
            <person name="Brown T."/>
            <person name="Cohen L."/>
        </authorList>
    </citation>
    <scope>NUCLEOTIDE SEQUENCE</scope>
    <source>
        <strain evidence="4">CCMP1756</strain>
    </source>
</reference>
<dbReference type="PROSITE" id="PS50082">
    <property type="entry name" value="WD_REPEATS_2"/>
    <property type="match status" value="3"/>
</dbReference>
<feature type="repeat" description="WD" evidence="3">
    <location>
        <begin position="152"/>
        <end position="182"/>
    </location>
</feature>
<dbReference type="InterPro" id="IPR001680">
    <property type="entry name" value="WD40_rpt"/>
</dbReference>
<sequence>MGPPAYDGTRHAAGTHGLRWGPNNVVSSGCRDGSVALWDPNTKTNMILGGGHDGDADPTGRWVRCTAWSPDGSLLASGGPRRVCVWTAEGELKCSLNLASATAVAENEDDPEPYYVLGLCWVDETTLAIGGGSHDVAVWKLEEGNLRFSLACHDHEDSIRCLAACNGRLASGSDDCTVRVWDGTPAPSDIITRGFGAAVTCVCWSPDGALLAAGSADSSVRVARAEAGRQFGAVAWVWRGNAEKVTAGVASIDFSRDGTRLAVAAEGRVFVFGGVLDATLGDMMACIDAPGLRYDVQFAPDGRQLVYGRSLKREPVASDNVGDEWPVAFVDAPLIDDDPY</sequence>
<evidence type="ECO:0000313" key="6">
    <source>
        <dbReference type="Proteomes" id="UP000789595"/>
    </source>
</evidence>
<dbReference type="PANTHER" id="PTHR19848:SF8">
    <property type="entry name" value="F-BOX AND WD REPEAT DOMAIN CONTAINING 7"/>
    <property type="match status" value="1"/>
</dbReference>
<evidence type="ECO:0000256" key="2">
    <source>
        <dbReference type="ARBA" id="ARBA00022737"/>
    </source>
</evidence>
<dbReference type="OrthoDB" id="674604at2759"/>
<feature type="repeat" description="WD" evidence="3">
    <location>
        <begin position="8"/>
        <end position="48"/>
    </location>
</feature>
<organism evidence="4">
    <name type="scientific">Pelagomonas calceolata</name>
    <dbReference type="NCBI Taxonomy" id="35677"/>
    <lineage>
        <taxon>Eukaryota</taxon>
        <taxon>Sar</taxon>
        <taxon>Stramenopiles</taxon>
        <taxon>Ochrophyta</taxon>
        <taxon>Pelagophyceae</taxon>
        <taxon>Pelagomonadales</taxon>
        <taxon>Pelagomonadaceae</taxon>
        <taxon>Pelagomonas</taxon>
    </lineage>
</organism>
<keyword evidence="1 3" id="KW-0853">WD repeat</keyword>
<dbReference type="InterPro" id="IPR011041">
    <property type="entry name" value="Quinoprot_gluc/sorb_DH_b-prop"/>
</dbReference>
<dbReference type="EMBL" id="HBIW01001287">
    <property type="protein sequence ID" value="CAE0685675.1"/>
    <property type="molecule type" value="Transcribed_RNA"/>
</dbReference>
<keyword evidence="2" id="KW-0677">Repeat</keyword>
<protein>
    <recommendedName>
        <fullName evidence="7">Anaphase-promoting complex subunit 4 WD40 domain-containing protein</fullName>
    </recommendedName>
</protein>
<keyword evidence="6" id="KW-1185">Reference proteome</keyword>
<name>A0A7S3ZKF4_9STRA</name>